<dbReference type="Pfam" id="PF00160">
    <property type="entry name" value="Pro_isomerase"/>
    <property type="match status" value="1"/>
</dbReference>
<dbReference type="CDD" id="cd01926">
    <property type="entry name" value="cyclophilin_ABH_like"/>
    <property type="match status" value="1"/>
</dbReference>
<accession>A0AAE0KVG9</accession>
<dbReference type="InterPro" id="IPR029000">
    <property type="entry name" value="Cyclophilin-like_dom_sf"/>
</dbReference>
<dbReference type="AlphaFoldDB" id="A0AAE0KVG9"/>
<dbReference type="PROSITE" id="PS50072">
    <property type="entry name" value="CSA_PPIASE_2"/>
    <property type="match status" value="1"/>
</dbReference>
<evidence type="ECO:0000313" key="7">
    <source>
        <dbReference type="EMBL" id="KAK3262261.1"/>
    </source>
</evidence>
<dbReference type="SUPFAM" id="SSF50891">
    <property type="entry name" value="Cyclophilin-like"/>
    <property type="match status" value="1"/>
</dbReference>
<keyword evidence="8" id="KW-1185">Reference proteome</keyword>
<dbReference type="Proteomes" id="UP001190700">
    <property type="component" value="Unassembled WGS sequence"/>
</dbReference>
<dbReference type="EMBL" id="LGRX02016348">
    <property type="protein sequence ID" value="KAK3262261.1"/>
    <property type="molecule type" value="Genomic_DNA"/>
</dbReference>
<dbReference type="GO" id="GO:0016018">
    <property type="term" value="F:cyclosporin A binding"/>
    <property type="evidence" value="ECO:0007669"/>
    <property type="project" value="TreeGrafter"/>
</dbReference>
<comment type="catalytic activity">
    <reaction evidence="1">
        <text>[protein]-peptidylproline (omega=180) = [protein]-peptidylproline (omega=0)</text>
        <dbReference type="Rhea" id="RHEA:16237"/>
        <dbReference type="Rhea" id="RHEA-COMP:10747"/>
        <dbReference type="Rhea" id="RHEA-COMP:10748"/>
        <dbReference type="ChEBI" id="CHEBI:83833"/>
        <dbReference type="ChEBI" id="CHEBI:83834"/>
        <dbReference type="EC" id="5.2.1.8"/>
    </reaction>
</comment>
<comment type="similarity">
    <text evidence="2">Belongs to the cyclophilin-type PPIase family.</text>
</comment>
<dbReference type="InterPro" id="IPR020892">
    <property type="entry name" value="Cyclophilin-type_PPIase_CS"/>
</dbReference>
<dbReference type="PRINTS" id="PR00153">
    <property type="entry name" value="CSAPPISMRASE"/>
</dbReference>
<feature type="domain" description="PPIase cyclophilin-type" evidence="6">
    <location>
        <begin position="215"/>
        <end position="372"/>
    </location>
</feature>
<dbReference type="PROSITE" id="PS00170">
    <property type="entry name" value="CSA_PPIASE_1"/>
    <property type="match status" value="1"/>
</dbReference>
<evidence type="ECO:0000313" key="8">
    <source>
        <dbReference type="Proteomes" id="UP001190700"/>
    </source>
</evidence>
<dbReference type="PANTHER" id="PTHR11071:SF561">
    <property type="entry name" value="PEPTIDYL-PROLYL CIS-TRANS ISOMERASE D-RELATED"/>
    <property type="match status" value="1"/>
</dbReference>
<keyword evidence="5" id="KW-0413">Isomerase</keyword>
<sequence>MELFTELSPCTSSMTTTSDQHYKPHSVGTASIDFQYTDGTWITLPFLQAFYDPNAPNLLSVRQMLRHGARSPDFIDLTWHHGASLFDLYDTGRDYVVHPSSRRATPSAHSIAQRRPLLQPAPSELAEKGTVDWMVASSPALALNLTCSRTTTRGVSCLRAIKDVKHSHLNLGAGRNIAPGLACSMPTRTVAKRSFFNFGASAATVSDPEVTNKVYFDIEIGGEARGRVVMGLYGKNVPKTVENFRQLCTGEMGFGYKGCAFHRVIPQFMIQGGDFTSGDGRGGKSIYGNKFADENFDIKHVGEGVLSMANAGPNTNGSQFFICTVQTTWLDGAHVVFGKVIDGMDLIKDIEGQPTDRQDRPRAPCVIADCGEVTE</sequence>
<evidence type="ECO:0000256" key="4">
    <source>
        <dbReference type="ARBA" id="ARBA00023110"/>
    </source>
</evidence>
<dbReference type="PANTHER" id="PTHR11071">
    <property type="entry name" value="PEPTIDYL-PROLYL CIS-TRANS ISOMERASE"/>
    <property type="match status" value="1"/>
</dbReference>
<organism evidence="7 8">
    <name type="scientific">Cymbomonas tetramitiformis</name>
    <dbReference type="NCBI Taxonomy" id="36881"/>
    <lineage>
        <taxon>Eukaryota</taxon>
        <taxon>Viridiplantae</taxon>
        <taxon>Chlorophyta</taxon>
        <taxon>Pyramimonadophyceae</taxon>
        <taxon>Pyramimonadales</taxon>
        <taxon>Pyramimonadaceae</taxon>
        <taxon>Cymbomonas</taxon>
    </lineage>
</organism>
<evidence type="ECO:0000259" key="6">
    <source>
        <dbReference type="PROSITE" id="PS50072"/>
    </source>
</evidence>
<dbReference type="GO" id="GO:0003755">
    <property type="term" value="F:peptidyl-prolyl cis-trans isomerase activity"/>
    <property type="evidence" value="ECO:0007669"/>
    <property type="project" value="UniProtKB-KW"/>
</dbReference>
<evidence type="ECO:0000256" key="5">
    <source>
        <dbReference type="ARBA" id="ARBA00023235"/>
    </source>
</evidence>
<dbReference type="FunFam" id="2.40.100.10:FF:000001">
    <property type="entry name" value="Peptidyl-prolyl cis-trans isomerase"/>
    <property type="match status" value="1"/>
</dbReference>
<evidence type="ECO:0000256" key="1">
    <source>
        <dbReference type="ARBA" id="ARBA00000971"/>
    </source>
</evidence>
<dbReference type="InterPro" id="IPR002130">
    <property type="entry name" value="Cyclophilin-type_PPIase_dom"/>
</dbReference>
<dbReference type="Gene3D" id="2.40.100.10">
    <property type="entry name" value="Cyclophilin-like"/>
    <property type="match status" value="1"/>
</dbReference>
<evidence type="ECO:0000256" key="2">
    <source>
        <dbReference type="ARBA" id="ARBA00007365"/>
    </source>
</evidence>
<comment type="caution">
    <text evidence="7">The sequence shown here is derived from an EMBL/GenBank/DDBJ whole genome shotgun (WGS) entry which is preliminary data.</text>
</comment>
<evidence type="ECO:0000256" key="3">
    <source>
        <dbReference type="ARBA" id="ARBA00013194"/>
    </source>
</evidence>
<dbReference type="GO" id="GO:0005737">
    <property type="term" value="C:cytoplasm"/>
    <property type="evidence" value="ECO:0007669"/>
    <property type="project" value="TreeGrafter"/>
</dbReference>
<protein>
    <recommendedName>
        <fullName evidence="3">peptidylprolyl isomerase</fullName>
        <ecNumber evidence="3">5.2.1.8</ecNumber>
    </recommendedName>
</protein>
<name>A0AAE0KVG9_9CHLO</name>
<keyword evidence="4" id="KW-0697">Rotamase</keyword>
<reference evidence="7 8" key="1">
    <citation type="journal article" date="2015" name="Genome Biol. Evol.">
        <title>Comparative Genomics of a Bacterivorous Green Alga Reveals Evolutionary Causalities and Consequences of Phago-Mixotrophic Mode of Nutrition.</title>
        <authorList>
            <person name="Burns J.A."/>
            <person name="Paasch A."/>
            <person name="Narechania A."/>
            <person name="Kim E."/>
        </authorList>
    </citation>
    <scope>NUCLEOTIDE SEQUENCE [LARGE SCALE GENOMIC DNA]</scope>
    <source>
        <strain evidence="7 8">PLY_AMNH</strain>
    </source>
</reference>
<gene>
    <name evidence="7" type="ORF">CYMTET_28870</name>
</gene>
<dbReference type="EC" id="5.2.1.8" evidence="3"/>
<proteinExistence type="inferred from homology"/>
<dbReference type="GO" id="GO:0006457">
    <property type="term" value="P:protein folding"/>
    <property type="evidence" value="ECO:0007669"/>
    <property type="project" value="InterPro"/>
</dbReference>